<keyword evidence="5" id="KW-1185">Reference proteome</keyword>
<evidence type="ECO:0000313" key="4">
    <source>
        <dbReference type="EMBL" id="ADV66722.1"/>
    </source>
</evidence>
<dbReference type="AlphaFoldDB" id="E8U6N3"/>
<dbReference type="InterPro" id="IPR000182">
    <property type="entry name" value="GNAT_dom"/>
</dbReference>
<evidence type="ECO:0000256" key="2">
    <source>
        <dbReference type="ARBA" id="ARBA00023315"/>
    </source>
</evidence>
<dbReference type="Pfam" id="PF00583">
    <property type="entry name" value="Acetyltransf_1"/>
    <property type="match status" value="1"/>
</dbReference>
<dbReference type="eggNOG" id="COG0456">
    <property type="taxonomic scope" value="Bacteria"/>
</dbReference>
<evidence type="ECO:0000256" key="1">
    <source>
        <dbReference type="ARBA" id="ARBA00022679"/>
    </source>
</evidence>
<dbReference type="KEGG" id="dmr:Deima_1069"/>
<reference evidence="5" key="2">
    <citation type="submission" date="2011-01" db="EMBL/GenBank/DDBJ databases">
        <title>The complete genome of Deinococcus maricopensis DSM 21211.</title>
        <authorList>
            <consortium name="US DOE Joint Genome Institute (JGI-PGF)"/>
            <person name="Lucas S."/>
            <person name="Copeland A."/>
            <person name="Lapidus A."/>
            <person name="Goodwin L."/>
            <person name="Pitluck S."/>
            <person name="Kyrpides N."/>
            <person name="Mavromatis K."/>
            <person name="Pagani I."/>
            <person name="Ivanova N."/>
            <person name="Ovchinnikova G."/>
            <person name="Zeytun A."/>
            <person name="Detter J.C."/>
            <person name="Han C."/>
            <person name="Land M."/>
            <person name="Hauser L."/>
            <person name="Markowitz V."/>
            <person name="Cheng J.-F."/>
            <person name="Hugenholtz P."/>
            <person name="Woyke T."/>
            <person name="Wu D."/>
            <person name="Pukall R."/>
            <person name="Gehrich-Schroeter G."/>
            <person name="Brambilla E."/>
            <person name="Klenk H.-P."/>
            <person name="Eisen J.A."/>
        </authorList>
    </citation>
    <scope>NUCLEOTIDE SEQUENCE [LARGE SCALE GENOMIC DNA]</scope>
    <source>
        <strain evidence="5">DSM 21211 / LMG 22137 / NRRL B-23946 / LB-34</strain>
    </source>
</reference>
<organism evidence="4 5">
    <name type="scientific">Deinococcus maricopensis (strain DSM 21211 / LMG 22137 / NRRL B-23946 / LB-34)</name>
    <dbReference type="NCBI Taxonomy" id="709986"/>
    <lineage>
        <taxon>Bacteria</taxon>
        <taxon>Thermotogati</taxon>
        <taxon>Deinococcota</taxon>
        <taxon>Deinococci</taxon>
        <taxon>Deinococcales</taxon>
        <taxon>Deinococcaceae</taxon>
        <taxon>Deinococcus</taxon>
    </lineage>
</organism>
<dbReference type="STRING" id="709986.Deima_1069"/>
<dbReference type="EMBL" id="CP002454">
    <property type="protein sequence ID" value="ADV66722.1"/>
    <property type="molecule type" value="Genomic_DNA"/>
</dbReference>
<dbReference type="Gene3D" id="3.40.630.30">
    <property type="match status" value="1"/>
</dbReference>
<dbReference type="HOGENOM" id="CLU_086044_1_0_0"/>
<dbReference type="InterPro" id="IPR016181">
    <property type="entry name" value="Acyl_CoA_acyltransferase"/>
</dbReference>
<protein>
    <submittedName>
        <fullName evidence="4">GCN5-related N-acetyltransferase</fullName>
    </submittedName>
</protein>
<keyword evidence="2" id="KW-0012">Acyltransferase</keyword>
<sequence>MTFIVRGVRPADWPDVARIAYATGFFGASARRYFPDEALFGALWVGPYALAGADALGFVAEWRGRTVGYILGTTTFSAYRAGFRALAPQLAMGAARGAYPQLAGCVPYLTRAGRFALPHAPEAAFPAHLHLNLSEDARGLGAGGALLDAYLDALRARAVPGVQLSTTARNEAAVALYTRRGFGTLEARRTPLWRPWLGEDALHLTLGRALP</sequence>
<dbReference type="OrthoDB" id="66159at2"/>
<evidence type="ECO:0000313" key="5">
    <source>
        <dbReference type="Proteomes" id="UP000008635"/>
    </source>
</evidence>
<proteinExistence type="predicted"/>
<dbReference type="SUPFAM" id="SSF55729">
    <property type="entry name" value="Acyl-CoA N-acyltransferases (Nat)"/>
    <property type="match status" value="1"/>
</dbReference>
<keyword evidence="1 4" id="KW-0808">Transferase</keyword>
<name>E8U6N3_DEIML</name>
<dbReference type="Proteomes" id="UP000008635">
    <property type="component" value="Chromosome"/>
</dbReference>
<evidence type="ECO:0000259" key="3">
    <source>
        <dbReference type="PROSITE" id="PS51186"/>
    </source>
</evidence>
<accession>E8U6N3</accession>
<dbReference type="InterPro" id="IPR050832">
    <property type="entry name" value="Bact_Acetyltransf"/>
</dbReference>
<dbReference type="PANTHER" id="PTHR43877">
    <property type="entry name" value="AMINOALKYLPHOSPHONATE N-ACETYLTRANSFERASE-RELATED-RELATED"/>
    <property type="match status" value="1"/>
</dbReference>
<dbReference type="GO" id="GO:0016747">
    <property type="term" value="F:acyltransferase activity, transferring groups other than amino-acyl groups"/>
    <property type="evidence" value="ECO:0007669"/>
    <property type="project" value="InterPro"/>
</dbReference>
<feature type="domain" description="N-acetyltransferase" evidence="3">
    <location>
        <begin position="3"/>
        <end position="211"/>
    </location>
</feature>
<gene>
    <name evidence="4" type="ordered locus">Deima_1069</name>
</gene>
<reference evidence="4 5" key="1">
    <citation type="journal article" date="2011" name="Stand. Genomic Sci.">
        <title>Complete genome sequence of Deinococcus maricopensis type strain (LB-34).</title>
        <authorList>
            <person name="Pukall R."/>
            <person name="Zeytun A."/>
            <person name="Lucas S."/>
            <person name="Lapidus A."/>
            <person name="Hammon N."/>
            <person name="Deshpande S."/>
            <person name="Nolan M."/>
            <person name="Cheng J.F."/>
            <person name="Pitluck S."/>
            <person name="Liolios K."/>
            <person name="Pagani I."/>
            <person name="Mikhailova N."/>
            <person name="Ivanova N."/>
            <person name="Mavromatis K."/>
            <person name="Pati A."/>
            <person name="Tapia R."/>
            <person name="Han C."/>
            <person name="Goodwin L."/>
            <person name="Chen A."/>
            <person name="Palaniappan K."/>
            <person name="Land M."/>
            <person name="Hauser L."/>
            <person name="Chang Y.J."/>
            <person name="Jeffries C.D."/>
            <person name="Brambilla E.M."/>
            <person name="Rohde M."/>
            <person name="Goker M."/>
            <person name="Detter J.C."/>
            <person name="Woyke T."/>
            <person name="Bristow J."/>
            <person name="Eisen J.A."/>
            <person name="Markowitz V."/>
            <person name="Hugenholtz P."/>
            <person name="Kyrpides N.C."/>
            <person name="Klenk H.P."/>
        </authorList>
    </citation>
    <scope>NUCLEOTIDE SEQUENCE [LARGE SCALE GENOMIC DNA]</scope>
    <source>
        <strain evidence="5">DSM 21211 / LMG 22137 / NRRL B-23946 / LB-34</strain>
    </source>
</reference>
<dbReference type="RefSeq" id="WP_013556227.1">
    <property type="nucleotide sequence ID" value="NC_014958.1"/>
</dbReference>
<dbReference type="PROSITE" id="PS51186">
    <property type="entry name" value="GNAT"/>
    <property type="match status" value="1"/>
</dbReference>